<dbReference type="KEGG" id="phet:94292892"/>
<gene>
    <name evidence="2" type="ORF">JKF63_06867</name>
</gene>
<reference evidence="2 3" key="1">
    <citation type="submission" date="2021-02" db="EMBL/GenBank/DDBJ databases">
        <title>Porcisia hertigi Genome sequencing and assembly.</title>
        <authorList>
            <person name="Almutairi H."/>
            <person name="Gatherer D."/>
        </authorList>
    </citation>
    <scope>NUCLEOTIDE SEQUENCE [LARGE SCALE GENOMIC DNA]</scope>
    <source>
        <strain evidence="2 3">C119</strain>
    </source>
</reference>
<dbReference type="PANTHER" id="PTHR33477">
    <property type="entry name" value="P-LOOP NTPASE DOMAIN-CONTAINING PROTEIN LPA1 HOMOLOG 1"/>
    <property type="match status" value="1"/>
</dbReference>
<dbReference type="Pfam" id="PF13671">
    <property type="entry name" value="AAA_33"/>
    <property type="match status" value="1"/>
</dbReference>
<name>A0A836YG09_9TRYP</name>
<protein>
    <recommendedName>
        <fullName evidence="4">Zeta toxin domain-containing protein</fullName>
    </recommendedName>
</protein>
<evidence type="ECO:0008006" key="4">
    <source>
        <dbReference type="Google" id="ProtNLM"/>
    </source>
</evidence>
<dbReference type="SUPFAM" id="SSF52540">
    <property type="entry name" value="P-loop containing nucleoside triphosphate hydrolases"/>
    <property type="match status" value="1"/>
</dbReference>
<feature type="region of interest" description="Disordered" evidence="1">
    <location>
        <begin position="1"/>
        <end position="20"/>
    </location>
</feature>
<feature type="region of interest" description="Disordered" evidence="1">
    <location>
        <begin position="510"/>
        <end position="540"/>
    </location>
</feature>
<organism evidence="2 3">
    <name type="scientific">Porcisia hertigi</name>
    <dbReference type="NCBI Taxonomy" id="2761500"/>
    <lineage>
        <taxon>Eukaryota</taxon>
        <taxon>Discoba</taxon>
        <taxon>Euglenozoa</taxon>
        <taxon>Kinetoplastea</taxon>
        <taxon>Metakinetoplastina</taxon>
        <taxon>Trypanosomatida</taxon>
        <taxon>Trypanosomatidae</taxon>
        <taxon>Leishmaniinae</taxon>
        <taxon>Porcisia</taxon>
    </lineage>
</organism>
<comment type="caution">
    <text evidence="2">The sequence shown here is derived from an EMBL/GenBank/DDBJ whole genome shotgun (WGS) entry which is preliminary data.</text>
</comment>
<sequence length="641" mass="69488">MTTPPPTESNRTPALAPAPPSNDEALSYWIGLSRLIHQVRVMPDPTPTADECALVDQPRRCVGGTESDLSTFTRCTIHRVLICCGIKQHRVRQSTDHMLAQLLSAAYTTTASPSASAPAMPVVCLDRASLTSTSPTSPLGQLPVPLADLVADWLSRSSADDQGAPQGNRYSLWVPAVMWNKRIVKCLGSDLRGQMISLRPLFRWNMACAQQTGRLPVVIFVGGTSGAGKSTLASLVASHLRITNVLSTDTVRQVLRVRLRGQEAQYPALFVSTYEAHKVTVESREVTADSEAGVLLNEEHINEDAIVQAYEVQCRLVLRVLDGMLARLLARRESIVVEGVHLLPKYLAAKRAELLVSRVACVPVVVCIPKADSHLERFCVRARGMSMQAHSNKYIASFNAIRTIQSHLVNSVEAASLPVLVLSNTNVDKSFTMLHHSLLETMEYPALHGWPTDEAAAAKVPLTRLGFTAVKNRLVMVVRQQRHLGGRTGHNLTATRGVGAYSVRDEEEGNLKTDNSCAPIPGPQLRLPAHTPVTKSKNGAAPRARSAEMLGVVQRCLLEQGLRYHTRTNDAAQTDAATACAALDVLGSGVVNSVSLSCRAALRYSTTDSLSHISASLPSHFLSDNRNDEFDEVEVPSLIGS</sequence>
<dbReference type="AlphaFoldDB" id="A0A836YG09"/>
<evidence type="ECO:0000313" key="2">
    <source>
        <dbReference type="EMBL" id="KAG5510570.1"/>
    </source>
</evidence>
<dbReference type="GeneID" id="94292892"/>
<dbReference type="InterPro" id="IPR027417">
    <property type="entry name" value="P-loop_NTPase"/>
</dbReference>
<dbReference type="RefSeq" id="XP_067759174.1">
    <property type="nucleotide sequence ID" value="XM_067902815.1"/>
</dbReference>
<dbReference type="OrthoDB" id="10263927at2759"/>
<dbReference type="EMBL" id="JAFJZO010000009">
    <property type="protein sequence ID" value="KAG5510570.1"/>
    <property type="molecule type" value="Genomic_DNA"/>
</dbReference>
<keyword evidence="3" id="KW-1185">Reference proteome</keyword>
<dbReference type="PANTHER" id="PTHR33477:SF3">
    <property type="entry name" value="P-LOOP NTPASE DOMAIN-CONTAINING PROTEIN LPA1 HOMOLOG 1"/>
    <property type="match status" value="1"/>
</dbReference>
<proteinExistence type="predicted"/>
<dbReference type="Gene3D" id="3.40.50.300">
    <property type="entry name" value="P-loop containing nucleotide triphosphate hydrolases"/>
    <property type="match status" value="1"/>
</dbReference>
<dbReference type="Proteomes" id="UP000674318">
    <property type="component" value="Unassembled WGS sequence"/>
</dbReference>
<evidence type="ECO:0000313" key="3">
    <source>
        <dbReference type="Proteomes" id="UP000674318"/>
    </source>
</evidence>
<accession>A0A836YG09</accession>
<evidence type="ECO:0000256" key="1">
    <source>
        <dbReference type="SAM" id="MobiDB-lite"/>
    </source>
</evidence>